<evidence type="ECO:0000256" key="3">
    <source>
        <dbReference type="ARBA" id="ARBA00023163"/>
    </source>
</evidence>
<dbReference type="GO" id="GO:0008270">
    <property type="term" value="F:zinc ion binding"/>
    <property type="evidence" value="ECO:0007669"/>
    <property type="project" value="InterPro"/>
</dbReference>
<keyword evidence="6" id="KW-0812">Transmembrane</keyword>
<feature type="transmembrane region" description="Helical" evidence="6">
    <location>
        <begin position="847"/>
        <end position="869"/>
    </location>
</feature>
<evidence type="ECO:0000256" key="2">
    <source>
        <dbReference type="ARBA" id="ARBA00023125"/>
    </source>
</evidence>
<feature type="compositionally biased region" description="Polar residues" evidence="5">
    <location>
        <begin position="109"/>
        <end position="120"/>
    </location>
</feature>
<proteinExistence type="predicted"/>
<reference evidence="8" key="1">
    <citation type="submission" date="2023-03" db="EMBL/GenBank/DDBJ databases">
        <title>Complete genome of Cladonia borealis.</title>
        <authorList>
            <person name="Park H."/>
        </authorList>
    </citation>
    <scope>NUCLEOTIDE SEQUENCE</scope>
    <source>
        <strain evidence="8">ANT050790</strain>
    </source>
</reference>
<dbReference type="AlphaFoldDB" id="A0AA39QSE6"/>
<dbReference type="Gene3D" id="4.10.240.10">
    <property type="entry name" value="Zn(2)-C6 fungal-type DNA-binding domain"/>
    <property type="match status" value="1"/>
</dbReference>
<sequence>MEGDTSVDAHDQDSTHPIVVWSVKEALSPHTRPARGCTHCRRRRIKCDLAEPECGNCTWLGRECSRYLGDESQKLTEEVRKPEQARYLESEQSLNNEDPRPSIPRLPNLSASPTSSKYTSQPIQAVPGLAHNLSLSPQHRKRLPEWGPQQAGQSQLTDGLISVTALQPLRTYGTTPLRTLLAKYYLLDAISQIKPENVNGCLDVVHTEPPIRPLADSVDMLYSMPPKAWLALRRMIRNLYTDVLHDILDIISDAKLYTDYVLSHTSSRPTLGPTERRFACPALFDCVRVRQHMLNMLSREIQVFILKLRRQRVESSKEGHPDAPSPSARQSYAKSVPEERITQASRNSKRWLQIISRRMLDRILHPTVQASLTAMVYSRLYESLQYTLCRSFWPPIPAGSLASGSISLSSRRGPFPGSWTCKTGVILWKQTTESPMLRVFSLQDDRHALVQELTKCYCHFIYGSYALAEYHRSLLLRRLPKQKRLPQLYGPGRSVNHDEKFSPTFSESPANQVVEGKCEDISPSSTVHSPVISLIHKFIELIIGSLRTWACPEAPLAKGKARVRWRCKCGRRLYDDYDEQRPGAAKAFEILLNGSTKQRPVIDNSQTSMRGTIQNIPEILHNVPGDCTSTDQNHTLEQRSQAHDPRPLNASQTVITGCDTESRWLLVCAKSKKRPTTLSQLEICATPSDKELFTELKKAYVGLRGKWTHVLSLKKIQSIRFIQFELHIRDLVDIRKVPDMPPETKKDEYLYQPYDLVPPVGENLMVHLFHHPEDANDTSITCLRAPKKRKLKLTVCRRQGTSVGWGIHLVEGWVVSRLWLLGLMLFITGSLVFAVCWTVFRHDVQGAFSVAAYMVTLTGTVVGTLQAGLG</sequence>
<keyword evidence="9" id="KW-1185">Reference proteome</keyword>
<dbReference type="PROSITE" id="PS50048">
    <property type="entry name" value="ZN2_CY6_FUNGAL_2"/>
    <property type="match status" value="1"/>
</dbReference>
<evidence type="ECO:0000259" key="7">
    <source>
        <dbReference type="PROSITE" id="PS50048"/>
    </source>
</evidence>
<evidence type="ECO:0000256" key="4">
    <source>
        <dbReference type="ARBA" id="ARBA00023242"/>
    </source>
</evidence>
<gene>
    <name evidence="8" type="ORF">JMJ35_010087</name>
</gene>
<keyword evidence="3" id="KW-0804">Transcription</keyword>
<dbReference type="SMART" id="SM00066">
    <property type="entry name" value="GAL4"/>
    <property type="match status" value="1"/>
</dbReference>
<feature type="transmembrane region" description="Helical" evidence="6">
    <location>
        <begin position="818"/>
        <end position="840"/>
    </location>
</feature>
<keyword evidence="6" id="KW-1133">Transmembrane helix</keyword>
<keyword evidence="1" id="KW-0805">Transcription regulation</keyword>
<keyword evidence="6" id="KW-0472">Membrane</keyword>
<feature type="compositionally biased region" description="Basic and acidic residues" evidence="5">
    <location>
        <begin position="71"/>
        <end position="89"/>
    </location>
</feature>
<evidence type="ECO:0000313" key="9">
    <source>
        <dbReference type="Proteomes" id="UP001166286"/>
    </source>
</evidence>
<dbReference type="EMBL" id="JAFEKC020000023">
    <property type="protein sequence ID" value="KAK0507564.1"/>
    <property type="molecule type" value="Genomic_DNA"/>
</dbReference>
<keyword evidence="2" id="KW-0238">DNA-binding</keyword>
<feature type="compositionally biased region" description="Basic and acidic residues" evidence="5">
    <location>
        <begin position="634"/>
        <end position="646"/>
    </location>
</feature>
<feature type="region of interest" description="Disordered" evidence="5">
    <location>
        <begin position="71"/>
        <end position="120"/>
    </location>
</feature>
<dbReference type="GO" id="GO:0003677">
    <property type="term" value="F:DNA binding"/>
    <property type="evidence" value="ECO:0007669"/>
    <property type="project" value="UniProtKB-KW"/>
</dbReference>
<evidence type="ECO:0000256" key="5">
    <source>
        <dbReference type="SAM" id="MobiDB-lite"/>
    </source>
</evidence>
<protein>
    <recommendedName>
        <fullName evidence="7">Zn(2)-C6 fungal-type domain-containing protein</fullName>
    </recommendedName>
</protein>
<dbReference type="GO" id="GO:0000981">
    <property type="term" value="F:DNA-binding transcription factor activity, RNA polymerase II-specific"/>
    <property type="evidence" value="ECO:0007669"/>
    <property type="project" value="InterPro"/>
</dbReference>
<dbReference type="CDD" id="cd00067">
    <property type="entry name" value="GAL4"/>
    <property type="match status" value="1"/>
</dbReference>
<feature type="region of interest" description="Disordered" evidence="5">
    <location>
        <begin position="315"/>
        <end position="344"/>
    </location>
</feature>
<name>A0AA39QSE6_9LECA</name>
<feature type="region of interest" description="Disordered" evidence="5">
    <location>
        <begin position="630"/>
        <end position="649"/>
    </location>
</feature>
<dbReference type="PANTHER" id="PTHR31069:SF32">
    <property type="entry name" value="ARGININE METABOLISM REGULATION PROTEIN II"/>
    <property type="match status" value="1"/>
</dbReference>
<evidence type="ECO:0000313" key="8">
    <source>
        <dbReference type="EMBL" id="KAK0507564.1"/>
    </source>
</evidence>
<dbReference type="Pfam" id="PF00172">
    <property type="entry name" value="Zn_clus"/>
    <property type="match status" value="1"/>
</dbReference>
<comment type="caution">
    <text evidence="8">The sequence shown here is derived from an EMBL/GenBank/DDBJ whole genome shotgun (WGS) entry which is preliminary data.</text>
</comment>
<dbReference type="Proteomes" id="UP001166286">
    <property type="component" value="Unassembled WGS sequence"/>
</dbReference>
<organism evidence="8 9">
    <name type="scientific">Cladonia borealis</name>
    <dbReference type="NCBI Taxonomy" id="184061"/>
    <lineage>
        <taxon>Eukaryota</taxon>
        <taxon>Fungi</taxon>
        <taxon>Dikarya</taxon>
        <taxon>Ascomycota</taxon>
        <taxon>Pezizomycotina</taxon>
        <taxon>Lecanoromycetes</taxon>
        <taxon>OSLEUM clade</taxon>
        <taxon>Lecanoromycetidae</taxon>
        <taxon>Lecanorales</taxon>
        <taxon>Lecanorineae</taxon>
        <taxon>Cladoniaceae</taxon>
        <taxon>Cladonia</taxon>
    </lineage>
</organism>
<keyword evidence="4" id="KW-0539">Nucleus</keyword>
<evidence type="ECO:0000256" key="6">
    <source>
        <dbReference type="SAM" id="Phobius"/>
    </source>
</evidence>
<accession>A0AA39QSE6</accession>
<dbReference type="PANTHER" id="PTHR31069">
    <property type="entry name" value="OLEATE-ACTIVATED TRANSCRIPTION FACTOR 1-RELATED"/>
    <property type="match status" value="1"/>
</dbReference>
<dbReference type="InterPro" id="IPR050675">
    <property type="entry name" value="OAF3"/>
</dbReference>
<evidence type="ECO:0000256" key="1">
    <source>
        <dbReference type="ARBA" id="ARBA00023015"/>
    </source>
</evidence>
<dbReference type="SUPFAM" id="SSF57701">
    <property type="entry name" value="Zn2/Cys6 DNA-binding domain"/>
    <property type="match status" value="1"/>
</dbReference>
<dbReference type="InterPro" id="IPR001138">
    <property type="entry name" value="Zn2Cys6_DnaBD"/>
</dbReference>
<dbReference type="InterPro" id="IPR036864">
    <property type="entry name" value="Zn2-C6_fun-type_DNA-bd_sf"/>
</dbReference>
<dbReference type="PROSITE" id="PS00463">
    <property type="entry name" value="ZN2_CY6_FUNGAL_1"/>
    <property type="match status" value="1"/>
</dbReference>
<feature type="domain" description="Zn(2)-C6 fungal-type" evidence="7">
    <location>
        <begin position="36"/>
        <end position="66"/>
    </location>
</feature>